<sequence length="624" mass="68770">MDIRVSANNDNNTIGYGEHRSSHFLRRLIMLKNTTRHLLILSALAALTACDISPVKNPPPAADPIIVSGVADIKVNQANLLYQQGKKREAAEAYFQAGNASPSPQRERLILQAAEAASMLPDKNLMSRYVRAINTQQLNRNTSARYDYVKGLILMLEGRFALALDILPKNTHGITKALANKIRITRLRAADKSGNPLLIVKERDAQHVLLTNARNQKSNRTEIWRNVQQLSLNAINAERRTSKQSLRGWFDLAYIKLSSTGDHNKLTSNIALWQKNFPSHPGTIFAQELMGNPATLQTNSTPSNVSLNSSKPTAVLLPFSGNMSNIGNSIYRGIVDAHKRHPNAPALRKYDTSTADATVLYNQATKEDSGFVLGPFSKSNLTSVSRNGYLNIPVLGLNYLPSGQHRPDNLLQFGLLPEDEAVQIAQLLSNQSSKRVAILVPDSAWGQRLEQAFTENFTQRGGQIVTTLRYTNRATGYTSVISSFMRDIKGNVDAIFLAASPTQARLIFPVTKSIEDIAIPVYATSHIFSGRPFPTMDNSLNGILYTEIPWILKNANSIPDTLRYPRLYALGLDAFTISKKLSSLQRGNTLKGNTGTLRFSEDGSLHRTLSIATFADGKPTLVAK</sequence>
<dbReference type="InterPro" id="IPR028082">
    <property type="entry name" value="Peripla_BP_I"/>
</dbReference>
<name>A0A6S6SR83_9GAMM</name>
<dbReference type="Pfam" id="PF04348">
    <property type="entry name" value="LppC"/>
    <property type="match status" value="1"/>
</dbReference>
<evidence type="ECO:0000256" key="1">
    <source>
        <dbReference type="ARBA" id="ARBA00023136"/>
    </source>
</evidence>
<keyword evidence="1" id="KW-0472">Membrane</keyword>
<accession>A0A6S6SR83</accession>
<dbReference type="InterPro" id="IPR007443">
    <property type="entry name" value="LpoA"/>
</dbReference>
<dbReference type="GO" id="GO:0031241">
    <property type="term" value="C:periplasmic side of cell outer membrane"/>
    <property type="evidence" value="ECO:0007669"/>
    <property type="project" value="TreeGrafter"/>
</dbReference>
<protein>
    <submittedName>
        <fullName evidence="2">LppC putative lipoprotein</fullName>
    </submittedName>
</protein>
<dbReference type="GO" id="GO:0009252">
    <property type="term" value="P:peptidoglycan biosynthetic process"/>
    <property type="evidence" value="ECO:0007669"/>
    <property type="project" value="TreeGrafter"/>
</dbReference>
<dbReference type="Gene3D" id="3.40.50.2300">
    <property type="match status" value="2"/>
</dbReference>
<gene>
    <name evidence="2" type="ORF">HELGO_WM36334</name>
</gene>
<keyword evidence="2" id="KW-0449">Lipoprotein</keyword>
<organism evidence="2">
    <name type="scientific">uncultured Thiotrichaceae bacterium</name>
    <dbReference type="NCBI Taxonomy" id="298394"/>
    <lineage>
        <taxon>Bacteria</taxon>
        <taxon>Pseudomonadati</taxon>
        <taxon>Pseudomonadota</taxon>
        <taxon>Gammaproteobacteria</taxon>
        <taxon>Thiotrichales</taxon>
        <taxon>Thiotrichaceae</taxon>
        <taxon>environmental samples</taxon>
    </lineage>
</organism>
<dbReference type="CDD" id="cd06339">
    <property type="entry name" value="PBP1_YraM_LppC_lipoprotein-like"/>
    <property type="match status" value="1"/>
</dbReference>
<dbReference type="SUPFAM" id="SSF53822">
    <property type="entry name" value="Periplasmic binding protein-like I"/>
    <property type="match status" value="1"/>
</dbReference>
<dbReference type="EMBL" id="CACVAY010000048">
    <property type="protein sequence ID" value="CAA6811019.1"/>
    <property type="molecule type" value="Genomic_DNA"/>
</dbReference>
<dbReference type="AlphaFoldDB" id="A0A6S6SR83"/>
<evidence type="ECO:0000313" key="2">
    <source>
        <dbReference type="EMBL" id="CAA6811019.1"/>
    </source>
</evidence>
<dbReference type="GO" id="GO:0030234">
    <property type="term" value="F:enzyme regulator activity"/>
    <property type="evidence" value="ECO:0007669"/>
    <property type="project" value="TreeGrafter"/>
</dbReference>
<dbReference type="Gene3D" id="1.25.40.650">
    <property type="match status" value="1"/>
</dbReference>
<dbReference type="PANTHER" id="PTHR38038:SF1">
    <property type="entry name" value="PENICILLIN-BINDING PROTEIN ACTIVATOR LPOA"/>
    <property type="match status" value="1"/>
</dbReference>
<reference evidence="2" key="1">
    <citation type="submission" date="2020-01" db="EMBL/GenBank/DDBJ databases">
        <authorList>
            <person name="Meier V. D."/>
            <person name="Meier V D."/>
        </authorList>
    </citation>
    <scope>NUCLEOTIDE SEQUENCE</scope>
    <source>
        <strain evidence="2">HLG_WM_MAG_07</strain>
    </source>
</reference>
<proteinExistence type="predicted"/>
<dbReference type="PANTHER" id="PTHR38038">
    <property type="entry name" value="PENICILLIN-BINDING PROTEIN ACTIVATOR LPOA"/>
    <property type="match status" value="1"/>
</dbReference>